<dbReference type="RefSeq" id="WP_080887563.1">
    <property type="nucleotide sequence ID" value="NZ_LT828648.1"/>
</dbReference>
<evidence type="ECO:0000313" key="4">
    <source>
        <dbReference type="Proteomes" id="UP000192042"/>
    </source>
</evidence>
<dbReference type="PANTHER" id="PTHR34219">
    <property type="entry name" value="IRON-REGULATED INNER MEMBRANE PROTEIN-RELATED"/>
    <property type="match status" value="1"/>
</dbReference>
<name>A0A1W1I8I4_9BACT</name>
<protein>
    <recommendedName>
        <fullName evidence="2">PepSY domain-containing protein</fullName>
    </recommendedName>
</protein>
<feature type="transmembrane region" description="Helical" evidence="1">
    <location>
        <begin position="221"/>
        <end position="243"/>
    </location>
</feature>
<feature type="transmembrane region" description="Helical" evidence="1">
    <location>
        <begin position="178"/>
        <end position="200"/>
    </location>
</feature>
<feature type="domain" description="PepSY" evidence="2">
    <location>
        <begin position="283"/>
        <end position="342"/>
    </location>
</feature>
<sequence length="409" mass="45121">MKSEAGVSPVNPPKGGMIETASRTRNQANAWRTRWLRVHLWLGLSVGALLVIVGLTGSVLVFMNEFDAWLNPALLTAVPSDSRSIQRPLNEIIAAAERMVEPESRILAVMGQHGREGVFSISYMQPSLAQRRVFVDPYTATVTGTREFGTHEVVPAYLIEAVFQLHFTLLSGETGQTIVAIGALLLLVSIATGFILWWPLTGKWRQAFTIRRPATAVRVTFDLHKVFSLYPSLVLGVVLLSGVSMNLHDAFVQVIQWLSPGTRGASARLLSSPSRGRLPIGVVKAWDIATSRYSGGNLYGIFPPESLTGVYLVAFRQVPELSAFWSERWIVIDQYSGAILEARAPDMRRTAGESFLDWQWPLHSGQAFGWPGRLAVFAAGLACPVIFATGVLMWSRKRRSRRGRIANDP</sequence>
<evidence type="ECO:0000256" key="1">
    <source>
        <dbReference type="SAM" id="Phobius"/>
    </source>
</evidence>
<evidence type="ECO:0000259" key="2">
    <source>
        <dbReference type="Pfam" id="PF03413"/>
    </source>
</evidence>
<reference evidence="3 4" key="1">
    <citation type="submission" date="2017-03" db="EMBL/GenBank/DDBJ databases">
        <authorList>
            <person name="Afonso C.L."/>
            <person name="Miller P.J."/>
            <person name="Scott M.A."/>
            <person name="Spackman E."/>
            <person name="Goraichik I."/>
            <person name="Dimitrov K.M."/>
            <person name="Suarez D.L."/>
            <person name="Swayne D.E."/>
        </authorList>
    </citation>
    <scope>NUCLEOTIDE SEQUENCE [LARGE SCALE GENOMIC DNA]</scope>
    <source>
        <strain evidence="3">Genome sequencing of Nitrospira japonica strain NJ11</strain>
    </source>
</reference>
<gene>
    <name evidence="3" type="ORF">NSJP_3149</name>
</gene>
<keyword evidence="1" id="KW-1133">Transmembrane helix</keyword>
<proteinExistence type="predicted"/>
<dbReference type="InterPro" id="IPR025711">
    <property type="entry name" value="PepSY"/>
</dbReference>
<feature type="transmembrane region" description="Helical" evidence="1">
    <location>
        <begin position="40"/>
        <end position="63"/>
    </location>
</feature>
<keyword evidence="1" id="KW-0812">Transmembrane</keyword>
<accession>A0A1W1I8I4</accession>
<keyword evidence="4" id="KW-1185">Reference proteome</keyword>
<organism evidence="3 4">
    <name type="scientific">Nitrospira japonica</name>
    <dbReference type="NCBI Taxonomy" id="1325564"/>
    <lineage>
        <taxon>Bacteria</taxon>
        <taxon>Pseudomonadati</taxon>
        <taxon>Nitrospirota</taxon>
        <taxon>Nitrospiria</taxon>
        <taxon>Nitrospirales</taxon>
        <taxon>Nitrospiraceae</taxon>
        <taxon>Nitrospira</taxon>
    </lineage>
</organism>
<keyword evidence="1" id="KW-0472">Membrane</keyword>
<dbReference type="KEGG" id="nja:NSJP_3149"/>
<feature type="transmembrane region" description="Helical" evidence="1">
    <location>
        <begin position="374"/>
        <end position="394"/>
    </location>
</feature>
<dbReference type="OrthoDB" id="5294804at2"/>
<dbReference type="Pfam" id="PF03413">
    <property type="entry name" value="PepSY"/>
    <property type="match status" value="1"/>
</dbReference>
<dbReference type="Pfam" id="PF03929">
    <property type="entry name" value="PepSY_TM"/>
    <property type="match status" value="1"/>
</dbReference>
<dbReference type="InterPro" id="IPR005625">
    <property type="entry name" value="PepSY-ass_TM"/>
</dbReference>
<dbReference type="EMBL" id="LT828648">
    <property type="protein sequence ID" value="SLM49316.1"/>
    <property type="molecule type" value="Genomic_DNA"/>
</dbReference>
<evidence type="ECO:0000313" key="3">
    <source>
        <dbReference type="EMBL" id="SLM49316.1"/>
    </source>
</evidence>
<dbReference type="AlphaFoldDB" id="A0A1W1I8I4"/>
<dbReference type="Proteomes" id="UP000192042">
    <property type="component" value="Chromosome I"/>
</dbReference>
<dbReference type="STRING" id="1325564.NSJP_3149"/>